<dbReference type="Gene3D" id="1.10.1040.10">
    <property type="entry name" value="N-(1-d-carboxylethyl)-l-norvaline Dehydrogenase, domain 2"/>
    <property type="match status" value="2"/>
</dbReference>
<dbReference type="InterPro" id="IPR008927">
    <property type="entry name" value="6-PGluconate_DH-like_C_sf"/>
</dbReference>
<dbReference type="STRING" id="602072.A0A1R3REZ5"/>
<dbReference type="SUPFAM" id="SSF51735">
    <property type="entry name" value="NAD(P)-binding Rossmann-fold domains"/>
    <property type="match status" value="1"/>
</dbReference>
<dbReference type="OMA" id="QMFMQAS"/>
<feature type="domain" description="3-hydroxyisobutyrate dehydrogenase-like NAD-binding" evidence="2">
    <location>
        <begin position="173"/>
        <end position="293"/>
    </location>
</feature>
<protein>
    <recommendedName>
        <fullName evidence="5">6-phosphogluconate dehydrogenase NADP-binding domain-containing protein</fullName>
    </recommendedName>
</protein>
<dbReference type="PROSITE" id="PS00895">
    <property type="entry name" value="3_HYDROXYISOBUT_DH"/>
    <property type="match status" value="1"/>
</dbReference>
<organism evidence="3 4">
    <name type="scientific">Aspergillus carbonarius (strain ITEM 5010)</name>
    <dbReference type="NCBI Taxonomy" id="602072"/>
    <lineage>
        <taxon>Eukaryota</taxon>
        <taxon>Fungi</taxon>
        <taxon>Dikarya</taxon>
        <taxon>Ascomycota</taxon>
        <taxon>Pezizomycotina</taxon>
        <taxon>Eurotiomycetes</taxon>
        <taxon>Eurotiomycetidae</taxon>
        <taxon>Eurotiales</taxon>
        <taxon>Aspergillaceae</taxon>
        <taxon>Aspergillus</taxon>
        <taxon>Aspergillus subgen. Circumdati</taxon>
    </lineage>
</organism>
<proteinExistence type="predicted"/>
<dbReference type="GO" id="GO:0016491">
    <property type="term" value="F:oxidoreductase activity"/>
    <property type="evidence" value="ECO:0007669"/>
    <property type="project" value="InterPro"/>
</dbReference>
<gene>
    <name evidence="3" type="ORF">ASPCADRAFT_53906</name>
</gene>
<dbReference type="VEuPathDB" id="FungiDB:ASPCADRAFT_53906"/>
<feature type="domain" description="3-hydroxyisobutyrate dehydrogenase-like NAD-binding" evidence="2">
    <location>
        <begin position="315"/>
        <end position="435"/>
    </location>
</feature>
<dbReference type="SUPFAM" id="SSF48179">
    <property type="entry name" value="6-phosphogluconate dehydrogenase C-terminal domain-like"/>
    <property type="match status" value="2"/>
</dbReference>
<dbReference type="InterPro" id="IPR013328">
    <property type="entry name" value="6PGD_dom2"/>
</dbReference>
<dbReference type="InterPro" id="IPR036291">
    <property type="entry name" value="NAD(P)-bd_dom_sf"/>
</dbReference>
<dbReference type="InterPro" id="IPR002204">
    <property type="entry name" value="3-OH-isobutyrate_DH-rel_CS"/>
</dbReference>
<dbReference type="GO" id="GO:0051287">
    <property type="term" value="F:NAD binding"/>
    <property type="evidence" value="ECO:0007669"/>
    <property type="project" value="InterPro"/>
</dbReference>
<evidence type="ECO:0000259" key="1">
    <source>
        <dbReference type="Pfam" id="PF03446"/>
    </source>
</evidence>
<dbReference type="PANTHER" id="PTHR43060:SF17">
    <property type="entry name" value="L-THREONATE DEHYDROGENASE"/>
    <property type="match status" value="1"/>
</dbReference>
<dbReference type="AlphaFoldDB" id="A0A1R3REZ5"/>
<dbReference type="EMBL" id="KV907505">
    <property type="protein sequence ID" value="OOF93055.1"/>
    <property type="molecule type" value="Genomic_DNA"/>
</dbReference>
<sequence length="439" mass="45996">MSKPAIGFVGLGAMGFGMATHLVHEGYPVYGYDVFPASVQRFQAAGGIPAASLRESAEAKLFYVCMVASAPQAQAVLFGDEGIVQYLPQNATLLLCSTVAASDAQSVAAELAARGRTDIHFVDAPVSGGAIRAANGTLSIMAGGSDTSLQIARDLLQAMSAPNKLYLVPGGVGAGSNMKMVHQVLAAIHILGASEAMGLAAQLGLDAHSTAERIKSSEAWTWMHENRFPRMVEEDWNPGASALTIILKDAGIITTSARQNHFPIPLCATAEQIYLSALLQGYGPKDDSAMVRQYYPHPIKDVDISSAKQDPEAATQLVLDLMQGVNLVAAAEAVAFARSLGVDMAQFFELVSDAAGGSKIFVTRGLEMIEDRIGAQAPAGTETVDEVVSRLETVVQKAREIHCPVHLGNAALSVLLMAKGKGIGGEGSTSVIGVYPSYP</sequence>
<feature type="domain" description="6-phosphogluconate dehydrogenase NADP-binding" evidence="1">
    <location>
        <begin position="6"/>
        <end position="161"/>
    </location>
</feature>
<dbReference type="OrthoDB" id="48988at2759"/>
<dbReference type="Pfam" id="PF14833">
    <property type="entry name" value="NAD_binding_11"/>
    <property type="match status" value="2"/>
</dbReference>
<dbReference type="Proteomes" id="UP000188318">
    <property type="component" value="Unassembled WGS sequence"/>
</dbReference>
<reference evidence="4" key="1">
    <citation type="journal article" date="2017" name="Genome Biol.">
        <title>Comparative genomics reveals high biological diversity and specific adaptations in the industrially and medically important fungal genus Aspergillus.</title>
        <authorList>
            <person name="de Vries R.P."/>
            <person name="Riley R."/>
            <person name="Wiebenga A."/>
            <person name="Aguilar-Osorio G."/>
            <person name="Amillis S."/>
            <person name="Uchima C.A."/>
            <person name="Anderluh G."/>
            <person name="Asadollahi M."/>
            <person name="Askin M."/>
            <person name="Barry K."/>
            <person name="Battaglia E."/>
            <person name="Bayram O."/>
            <person name="Benocci T."/>
            <person name="Braus-Stromeyer S.A."/>
            <person name="Caldana C."/>
            <person name="Canovas D."/>
            <person name="Cerqueira G.C."/>
            <person name="Chen F."/>
            <person name="Chen W."/>
            <person name="Choi C."/>
            <person name="Clum A."/>
            <person name="Dos Santos R.A."/>
            <person name="Damasio A.R."/>
            <person name="Diallinas G."/>
            <person name="Emri T."/>
            <person name="Fekete E."/>
            <person name="Flipphi M."/>
            <person name="Freyberg S."/>
            <person name="Gallo A."/>
            <person name="Gournas C."/>
            <person name="Habgood R."/>
            <person name="Hainaut M."/>
            <person name="Harispe M.L."/>
            <person name="Henrissat B."/>
            <person name="Hilden K.S."/>
            <person name="Hope R."/>
            <person name="Hossain A."/>
            <person name="Karabika E."/>
            <person name="Karaffa L."/>
            <person name="Karanyi Z."/>
            <person name="Krasevec N."/>
            <person name="Kuo A."/>
            <person name="Kusch H."/>
            <person name="LaButti K."/>
            <person name="Lagendijk E.L."/>
            <person name="Lapidus A."/>
            <person name="Levasseur A."/>
            <person name="Lindquist E."/>
            <person name="Lipzen A."/>
            <person name="Logrieco A.F."/>
            <person name="MacCabe A."/>
            <person name="Maekelae M.R."/>
            <person name="Malavazi I."/>
            <person name="Melin P."/>
            <person name="Meyer V."/>
            <person name="Mielnichuk N."/>
            <person name="Miskei M."/>
            <person name="Molnar A.P."/>
            <person name="Mule G."/>
            <person name="Ngan C.Y."/>
            <person name="Orejas M."/>
            <person name="Orosz E."/>
            <person name="Ouedraogo J.P."/>
            <person name="Overkamp K.M."/>
            <person name="Park H.-S."/>
            <person name="Perrone G."/>
            <person name="Piumi F."/>
            <person name="Punt P.J."/>
            <person name="Ram A.F."/>
            <person name="Ramon A."/>
            <person name="Rauscher S."/>
            <person name="Record E."/>
            <person name="Riano-Pachon D.M."/>
            <person name="Robert V."/>
            <person name="Roehrig J."/>
            <person name="Ruller R."/>
            <person name="Salamov A."/>
            <person name="Salih N.S."/>
            <person name="Samson R.A."/>
            <person name="Sandor E."/>
            <person name="Sanguinetti M."/>
            <person name="Schuetze T."/>
            <person name="Sepcic K."/>
            <person name="Shelest E."/>
            <person name="Sherlock G."/>
            <person name="Sophianopoulou V."/>
            <person name="Squina F.M."/>
            <person name="Sun H."/>
            <person name="Susca A."/>
            <person name="Todd R.B."/>
            <person name="Tsang A."/>
            <person name="Unkles S.E."/>
            <person name="van de Wiele N."/>
            <person name="van Rossen-Uffink D."/>
            <person name="Oliveira J.V."/>
            <person name="Vesth T.C."/>
            <person name="Visser J."/>
            <person name="Yu J.-H."/>
            <person name="Zhou M."/>
            <person name="Andersen M.R."/>
            <person name="Archer D.B."/>
            <person name="Baker S.E."/>
            <person name="Benoit I."/>
            <person name="Brakhage A.A."/>
            <person name="Braus G.H."/>
            <person name="Fischer R."/>
            <person name="Frisvad J.C."/>
            <person name="Goldman G.H."/>
            <person name="Houbraken J."/>
            <person name="Oakley B."/>
            <person name="Pocsi I."/>
            <person name="Scazzocchio C."/>
            <person name="Seiboth B."/>
            <person name="vanKuyk P.A."/>
            <person name="Wortman J."/>
            <person name="Dyer P.S."/>
            <person name="Grigoriev I.V."/>
        </authorList>
    </citation>
    <scope>NUCLEOTIDE SEQUENCE [LARGE SCALE GENOMIC DNA]</scope>
    <source>
        <strain evidence="4">ITEM 5010</strain>
    </source>
</reference>
<accession>A0A1R3REZ5</accession>
<name>A0A1R3REZ5_ASPC5</name>
<evidence type="ECO:0000313" key="3">
    <source>
        <dbReference type="EMBL" id="OOF93055.1"/>
    </source>
</evidence>
<evidence type="ECO:0000313" key="4">
    <source>
        <dbReference type="Proteomes" id="UP000188318"/>
    </source>
</evidence>
<dbReference type="GO" id="GO:0050661">
    <property type="term" value="F:NADP binding"/>
    <property type="evidence" value="ECO:0007669"/>
    <property type="project" value="InterPro"/>
</dbReference>
<keyword evidence="4" id="KW-1185">Reference proteome</keyword>
<dbReference type="InterPro" id="IPR006115">
    <property type="entry name" value="6PGDH_NADP-bd"/>
</dbReference>
<evidence type="ECO:0000259" key="2">
    <source>
        <dbReference type="Pfam" id="PF14833"/>
    </source>
</evidence>
<dbReference type="Gene3D" id="3.40.50.720">
    <property type="entry name" value="NAD(P)-binding Rossmann-like Domain"/>
    <property type="match status" value="1"/>
</dbReference>
<dbReference type="Pfam" id="PF03446">
    <property type="entry name" value="NAD_binding_2"/>
    <property type="match status" value="1"/>
</dbReference>
<dbReference type="PANTHER" id="PTHR43060">
    <property type="entry name" value="3-HYDROXYISOBUTYRATE DEHYDROGENASE-LIKE 1, MITOCHONDRIAL-RELATED"/>
    <property type="match status" value="1"/>
</dbReference>
<dbReference type="InterPro" id="IPR029154">
    <property type="entry name" value="HIBADH-like_NADP-bd"/>
</dbReference>
<evidence type="ECO:0008006" key="5">
    <source>
        <dbReference type="Google" id="ProtNLM"/>
    </source>
</evidence>